<dbReference type="SUPFAM" id="SSF88723">
    <property type="entry name" value="PIN domain-like"/>
    <property type="match status" value="1"/>
</dbReference>
<keyword evidence="4" id="KW-0460">Magnesium</keyword>
<comment type="caution">
    <text evidence="7">The sequence shown here is derived from an EMBL/GenBank/DDBJ whole genome shotgun (WGS) entry which is preliminary data.</text>
</comment>
<proteinExistence type="predicted"/>
<evidence type="ECO:0000256" key="4">
    <source>
        <dbReference type="ARBA" id="ARBA00022842"/>
    </source>
</evidence>
<dbReference type="InterPro" id="IPR029060">
    <property type="entry name" value="PIN-like_dom_sf"/>
</dbReference>
<dbReference type="Gene3D" id="3.40.50.1010">
    <property type="entry name" value="5'-nuclease"/>
    <property type="match status" value="1"/>
</dbReference>
<organism evidence="7 8">
    <name type="scientific">Yaniella flava</name>
    <dbReference type="NCBI Taxonomy" id="287930"/>
    <lineage>
        <taxon>Bacteria</taxon>
        <taxon>Bacillati</taxon>
        <taxon>Actinomycetota</taxon>
        <taxon>Actinomycetes</taxon>
        <taxon>Micrococcales</taxon>
        <taxon>Micrococcaceae</taxon>
        <taxon>Yaniella</taxon>
    </lineage>
</organism>
<evidence type="ECO:0000256" key="5">
    <source>
        <dbReference type="SAM" id="Coils"/>
    </source>
</evidence>
<evidence type="ECO:0000256" key="2">
    <source>
        <dbReference type="ARBA" id="ARBA00022723"/>
    </source>
</evidence>
<dbReference type="RefSeq" id="WP_343958304.1">
    <property type="nucleotide sequence ID" value="NZ_BAAAMN010000043.1"/>
</dbReference>
<evidence type="ECO:0000256" key="3">
    <source>
        <dbReference type="ARBA" id="ARBA00022801"/>
    </source>
</evidence>
<dbReference type="Proteomes" id="UP001501461">
    <property type="component" value="Unassembled WGS sequence"/>
</dbReference>
<feature type="coiled-coil region" evidence="5">
    <location>
        <begin position="169"/>
        <end position="206"/>
    </location>
</feature>
<dbReference type="EMBL" id="BAAAMN010000043">
    <property type="protein sequence ID" value="GAA2040013.1"/>
    <property type="molecule type" value="Genomic_DNA"/>
</dbReference>
<keyword evidence="1" id="KW-0540">Nuclease</keyword>
<keyword evidence="8" id="KW-1185">Reference proteome</keyword>
<sequence length="255" mass="28771">MPSIVIDANGLISRILSNYFLHLGKHPDIKLIWSDSLLHEVEKNLRKKSRNAEACHQFVQTMKSYHPDANIDVSDTDVEKLRKQRTGVDDGGTHILATAITGEADILATDNTPDFEAARDWMQEHYGIKLMEHGELLAMLFTEFPEPSVDVHRYLLTGNYAAQGQQHMLDTMRRATKTAEMAIEALENALVDLDDHEDNVEDIEAAMTVAYSDGKERIAARQREAAQRLGSQDIRWVGPVTRKDGTFVAGYLQRR</sequence>
<keyword evidence="2" id="KW-0479">Metal-binding</keyword>
<evidence type="ECO:0000259" key="6">
    <source>
        <dbReference type="Pfam" id="PF13470"/>
    </source>
</evidence>
<gene>
    <name evidence="7" type="ORF">GCM10009720_20620</name>
</gene>
<dbReference type="Pfam" id="PF13470">
    <property type="entry name" value="PIN_3"/>
    <property type="match status" value="1"/>
</dbReference>
<feature type="domain" description="PIN" evidence="6">
    <location>
        <begin position="4"/>
        <end position="112"/>
    </location>
</feature>
<dbReference type="InterPro" id="IPR002716">
    <property type="entry name" value="PIN_dom"/>
</dbReference>
<keyword evidence="5" id="KW-0175">Coiled coil</keyword>
<evidence type="ECO:0000313" key="7">
    <source>
        <dbReference type="EMBL" id="GAA2040013.1"/>
    </source>
</evidence>
<reference evidence="8" key="1">
    <citation type="journal article" date="2019" name="Int. J. Syst. Evol. Microbiol.">
        <title>The Global Catalogue of Microorganisms (GCM) 10K type strain sequencing project: providing services to taxonomists for standard genome sequencing and annotation.</title>
        <authorList>
            <consortium name="The Broad Institute Genomics Platform"/>
            <consortium name="The Broad Institute Genome Sequencing Center for Infectious Disease"/>
            <person name="Wu L."/>
            <person name="Ma J."/>
        </authorList>
    </citation>
    <scope>NUCLEOTIDE SEQUENCE [LARGE SCALE GENOMIC DNA]</scope>
    <source>
        <strain evidence="8">JCM 13595</strain>
    </source>
</reference>
<evidence type="ECO:0000313" key="8">
    <source>
        <dbReference type="Proteomes" id="UP001501461"/>
    </source>
</evidence>
<keyword evidence="3" id="KW-0378">Hydrolase</keyword>
<evidence type="ECO:0000256" key="1">
    <source>
        <dbReference type="ARBA" id="ARBA00022722"/>
    </source>
</evidence>
<protein>
    <recommendedName>
        <fullName evidence="6">PIN domain-containing protein</fullName>
    </recommendedName>
</protein>
<name>A0ABP5G822_9MICC</name>
<accession>A0ABP5G822</accession>